<evidence type="ECO:0000313" key="2">
    <source>
        <dbReference type="EMBL" id="SFL52537.1"/>
    </source>
</evidence>
<sequence length="161" mass="19464">MKFRRYNFRRNQKIILFLGLIFSLAFITLVVLAIIYLFSTEREVEKVATQFYEYEQNGDFSNSWEMFHSSMKNKFDKSDYIQDRAHVFLNHFGVDTFDFTLSDPEKTENYQLNTNLANTQTVYQLTATYIYQSKYGYLEIDQPVILAEEDQEWRILWKYEE</sequence>
<dbReference type="AlphaFoldDB" id="A0A1I4IEQ2"/>
<dbReference type="InterPro" id="IPR032710">
    <property type="entry name" value="NTF2-like_dom_sf"/>
</dbReference>
<evidence type="ECO:0000313" key="3">
    <source>
        <dbReference type="Proteomes" id="UP000198565"/>
    </source>
</evidence>
<protein>
    <submittedName>
        <fullName evidence="2">Uncharacterized protein</fullName>
    </submittedName>
</protein>
<organism evidence="2 3">
    <name type="scientific">Gracilibacillus orientalis</name>
    <dbReference type="NCBI Taxonomy" id="334253"/>
    <lineage>
        <taxon>Bacteria</taxon>
        <taxon>Bacillati</taxon>
        <taxon>Bacillota</taxon>
        <taxon>Bacilli</taxon>
        <taxon>Bacillales</taxon>
        <taxon>Bacillaceae</taxon>
        <taxon>Gracilibacillus</taxon>
    </lineage>
</organism>
<dbReference type="Gene3D" id="3.10.450.100">
    <property type="entry name" value="NTF2-like, domain 1"/>
    <property type="match status" value="1"/>
</dbReference>
<gene>
    <name evidence="2" type="ORF">SAMN04487943_10257</name>
</gene>
<feature type="transmembrane region" description="Helical" evidence="1">
    <location>
        <begin position="14"/>
        <end position="38"/>
    </location>
</feature>
<dbReference type="STRING" id="334253.SAMN04487943_10257"/>
<keyword evidence="1" id="KW-0812">Transmembrane</keyword>
<dbReference type="EMBL" id="FOTR01000002">
    <property type="protein sequence ID" value="SFL52537.1"/>
    <property type="molecule type" value="Genomic_DNA"/>
</dbReference>
<keyword evidence="1" id="KW-1133">Transmembrane helix</keyword>
<dbReference type="RefSeq" id="WP_091481414.1">
    <property type="nucleotide sequence ID" value="NZ_FOTR01000002.1"/>
</dbReference>
<keyword evidence="3" id="KW-1185">Reference proteome</keyword>
<accession>A0A1I4IEQ2</accession>
<keyword evidence="1" id="KW-0472">Membrane</keyword>
<name>A0A1I4IEQ2_9BACI</name>
<reference evidence="3" key="1">
    <citation type="submission" date="2016-10" db="EMBL/GenBank/DDBJ databases">
        <authorList>
            <person name="Varghese N."/>
            <person name="Submissions S."/>
        </authorList>
    </citation>
    <scope>NUCLEOTIDE SEQUENCE [LARGE SCALE GENOMIC DNA]</scope>
    <source>
        <strain evidence="3">CGMCC 1.4250</strain>
    </source>
</reference>
<proteinExistence type="predicted"/>
<dbReference type="Proteomes" id="UP000198565">
    <property type="component" value="Unassembled WGS sequence"/>
</dbReference>
<evidence type="ECO:0000256" key="1">
    <source>
        <dbReference type="SAM" id="Phobius"/>
    </source>
</evidence>
<dbReference type="SUPFAM" id="SSF54427">
    <property type="entry name" value="NTF2-like"/>
    <property type="match status" value="1"/>
</dbReference>
<dbReference type="OrthoDB" id="2720594at2"/>